<evidence type="ECO:0000313" key="3">
    <source>
        <dbReference type="Proteomes" id="UP000479190"/>
    </source>
</evidence>
<protein>
    <submittedName>
        <fullName evidence="2">Uncharacterized protein</fullName>
    </submittedName>
</protein>
<evidence type="ECO:0000313" key="2">
    <source>
        <dbReference type="EMBL" id="CAB0028984.1"/>
    </source>
</evidence>
<dbReference type="Proteomes" id="UP000479190">
    <property type="component" value="Unassembled WGS sequence"/>
</dbReference>
<feature type="compositionally biased region" description="Low complexity" evidence="1">
    <location>
        <begin position="390"/>
        <end position="404"/>
    </location>
</feature>
<organism evidence="2 3">
    <name type="scientific">Trichogramma brassicae</name>
    <dbReference type="NCBI Taxonomy" id="86971"/>
    <lineage>
        <taxon>Eukaryota</taxon>
        <taxon>Metazoa</taxon>
        <taxon>Ecdysozoa</taxon>
        <taxon>Arthropoda</taxon>
        <taxon>Hexapoda</taxon>
        <taxon>Insecta</taxon>
        <taxon>Pterygota</taxon>
        <taxon>Neoptera</taxon>
        <taxon>Endopterygota</taxon>
        <taxon>Hymenoptera</taxon>
        <taxon>Apocrita</taxon>
        <taxon>Proctotrupomorpha</taxon>
        <taxon>Chalcidoidea</taxon>
        <taxon>Trichogrammatidae</taxon>
        <taxon>Trichogramma</taxon>
    </lineage>
</organism>
<gene>
    <name evidence="2" type="ORF">TBRA_LOCUS1091</name>
</gene>
<accession>A0A6H5HVH8</accession>
<sequence length="430" mass="48093">MTMTPPTPTPRSLIAARMSLLQHYYYCCYSYRERAGQGCADAGHVAVVTIAIITIIVVLSQQQQQQPAGTRLILAPLEAQIEKASLGAQEPRGGLLNLLLDQHFNILNNERVGSGHLEDTNDSSAIGARAFTFEARAPGRLWTPVYKAPLCIDGINHISSRIRYAAATDLGSRGAPASVPTEVSCNAENGVIGSWLHETRLVSRRTRRVVFLATACHFQRIPIELKQQGRVHFFRTSMLTATTTDQTIDLIDYSQTVLARYSSAPQSSSVNTLCNVNWEIEKERHEFLRRLGSLTLVWTGKHLNLRDFFHREEINRLLCDIVTPVTFINLNSDRSYSARCIMKFVVNTGYKDEPDVDEDGKPSPQPHRCISWLVTGAISRWIRLVNSSKSTTDSTTSSRNSSSSARIPTKSCRERPIRLCTCPRVTFTRE</sequence>
<dbReference type="AlphaFoldDB" id="A0A6H5HVH8"/>
<keyword evidence="3" id="KW-1185">Reference proteome</keyword>
<evidence type="ECO:0000256" key="1">
    <source>
        <dbReference type="SAM" id="MobiDB-lite"/>
    </source>
</evidence>
<dbReference type="EMBL" id="CADCXV010000225">
    <property type="protein sequence ID" value="CAB0028984.1"/>
    <property type="molecule type" value="Genomic_DNA"/>
</dbReference>
<proteinExistence type="predicted"/>
<reference evidence="2 3" key="1">
    <citation type="submission" date="2020-02" db="EMBL/GenBank/DDBJ databases">
        <authorList>
            <person name="Ferguson B K."/>
        </authorList>
    </citation>
    <scope>NUCLEOTIDE SEQUENCE [LARGE SCALE GENOMIC DNA]</scope>
</reference>
<feature type="region of interest" description="Disordered" evidence="1">
    <location>
        <begin position="390"/>
        <end position="410"/>
    </location>
</feature>
<name>A0A6H5HVH8_9HYME</name>